<dbReference type="Proteomes" id="UP000012960">
    <property type="component" value="Unplaced"/>
</dbReference>
<organism evidence="1 2">
    <name type="scientific">Musa acuminata subsp. malaccensis</name>
    <name type="common">Wild banana</name>
    <name type="synonym">Musa malaccensis</name>
    <dbReference type="NCBI Taxonomy" id="214687"/>
    <lineage>
        <taxon>Eukaryota</taxon>
        <taxon>Viridiplantae</taxon>
        <taxon>Streptophyta</taxon>
        <taxon>Embryophyta</taxon>
        <taxon>Tracheophyta</taxon>
        <taxon>Spermatophyta</taxon>
        <taxon>Magnoliopsida</taxon>
        <taxon>Liliopsida</taxon>
        <taxon>Zingiberales</taxon>
        <taxon>Musaceae</taxon>
        <taxon>Musa</taxon>
    </lineage>
</organism>
<protein>
    <submittedName>
        <fullName evidence="1">Uncharacterized protein</fullName>
    </submittedName>
</protein>
<dbReference type="EnsemblPlants" id="Ma09_t27290.1">
    <property type="protein sequence ID" value="Ma09_p27290.1"/>
    <property type="gene ID" value="Ma09_g27290"/>
</dbReference>
<name>A0A804KP95_MUSAM</name>
<accession>A0A804KP95</accession>
<sequence>MAVGDAVVGGAYCCQGRICLGGCTLFPSPCYHLMIGGSSSVVDFILGFASSPNEFV</sequence>
<keyword evidence="2" id="KW-1185">Reference proteome</keyword>
<proteinExistence type="predicted"/>
<evidence type="ECO:0000313" key="2">
    <source>
        <dbReference type="Proteomes" id="UP000012960"/>
    </source>
</evidence>
<dbReference type="Gramene" id="Ma09_t27290.1">
    <property type="protein sequence ID" value="Ma09_p27290.1"/>
    <property type="gene ID" value="Ma09_g27290"/>
</dbReference>
<reference evidence="1" key="1">
    <citation type="submission" date="2021-05" db="UniProtKB">
        <authorList>
            <consortium name="EnsemblPlants"/>
        </authorList>
    </citation>
    <scope>IDENTIFICATION</scope>
    <source>
        <strain evidence="1">subsp. malaccensis</strain>
    </source>
</reference>
<evidence type="ECO:0000313" key="1">
    <source>
        <dbReference type="EnsemblPlants" id="Ma09_p27290.1"/>
    </source>
</evidence>
<dbReference type="InParanoid" id="A0A804KP95"/>
<dbReference type="AlphaFoldDB" id="A0A804KP95"/>